<dbReference type="RefSeq" id="WP_021831974.1">
    <property type="nucleotide sequence ID" value="NZ_CAQK01000811.1"/>
</dbReference>
<name>T2IMI6_CROWT</name>
<accession>T2IMI6</accession>
<proteinExistence type="predicted"/>
<dbReference type="GeneID" id="88768602"/>
<gene>
    <name evidence="1" type="ORF">CWATWH8502_2124</name>
</gene>
<reference evidence="1 2" key="1">
    <citation type="submission" date="2013-01" db="EMBL/GenBank/DDBJ databases">
        <authorList>
            <person name="Bench S."/>
        </authorList>
    </citation>
    <scope>NUCLEOTIDE SEQUENCE [LARGE SCALE GENOMIC DNA]</scope>
    <source>
        <strain evidence="1 2">WH 8502</strain>
    </source>
</reference>
<protein>
    <submittedName>
        <fullName evidence="1">Uncharacterized protein</fullName>
    </submittedName>
</protein>
<dbReference type="EMBL" id="CAQK01000811">
    <property type="protein sequence ID" value="CCQ53385.1"/>
    <property type="molecule type" value="Genomic_DNA"/>
</dbReference>
<evidence type="ECO:0000313" key="2">
    <source>
        <dbReference type="Proteomes" id="UP000018348"/>
    </source>
</evidence>
<organism evidence="1 2">
    <name type="scientific">Crocosphaera watsonii WH 8502</name>
    <dbReference type="NCBI Taxonomy" id="423474"/>
    <lineage>
        <taxon>Bacteria</taxon>
        <taxon>Bacillati</taxon>
        <taxon>Cyanobacteriota</taxon>
        <taxon>Cyanophyceae</taxon>
        <taxon>Oscillatoriophycideae</taxon>
        <taxon>Chroococcales</taxon>
        <taxon>Aphanothecaceae</taxon>
        <taxon>Crocosphaera</taxon>
    </lineage>
</organism>
<evidence type="ECO:0000313" key="1">
    <source>
        <dbReference type="EMBL" id="CCQ53385.1"/>
    </source>
</evidence>
<sequence>MISVFTFALFVNSAKSVPIKPSVQIAQQTPSIGREIRSFFESGRLTSEDRLSFQNPPDGVIPLRNQSNSWQFIVFRQGGVSFWMPPGILTEDEVLLATTLGDISFRSLASHRDNQEYIAAYAEGLTDEQIENIDVLLEAIKEEIPPGKGFQLTQQRAIFLDKNVGKELTFSNQEEIITLRLYLVKNRLYALGVRYPKSLTDTRSSRSFLNGLELLDN</sequence>
<reference evidence="1 2" key="2">
    <citation type="submission" date="2013-09" db="EMBL/GenBank/DDBJ databases">
        <title>Whole genome comparison of six Crocosphaera watsonii strains with differing phenotypes.</title>
        <authorList>
            <person name="Bench S.R."/>
            <person name="Heller P."/>
            <person name="Frank I."/>
            <person name="Arciniega M."/>
            <person name="Shilova I.N."/>
            <person name="Zehr J.P."/>
        </authorList>
    </citation>
    <scope>NUCLEOTIDE SEQUENCE [LARGE SCALE GENOMIC DNA]</scope>
    <source>
        <strain evidence="1 2">WH 8502</strain>
    </source>
</reference>
<comment type="caution">
    <text evidence="1">The sequence shown here is derived from an EMBL/GenBank/DDBJ whole genome shotgun (WGS) entry which is preliminary data.</text>
</comment>
<dbReference type="Proteomes" id="UP000018348">
    <property type="component" value="Unassembled WGS sequence"/>
</dbReference>
<dbReference type="AlphaFoldDB" id="T2IMI6"/>